<proteinExistence type="predicted"/>
<comment type="caution">
    <text evidence="1">The sequence shown here is derived from an EMBL/GenBank/DDBJ whole genome shotgun (WGS) entry which is preliminary data.</text>
</comment>
<reference evidence="1 2" key="1">
    <citation type="journal article" date="2021" name="Commun. Biol.">
        <title>Genomic insights into the host specific adaptation of the Pneumocystis genus.</title>
        <authorList>
            <person name="Cisse O.H."/>
            <person name="Ma L."/>
            <person name="Dekker J.P."/>
            <person name="Khil P.P."/>
            <person name="Youn J.-H."/>
            <person name="Brenchley J.M."/>
            <person name="Blair R."/>
            <person name="Pahar B."/>
            <person name="Chabe M."/>
            <person name="Van Rompay K.K.A."/>
            <person name="Keesler R."/>
            <person name="Sukura A."/>
            <person name="Hirsch V."/>
            <person name="Kutty G."/>
            <person name="Liu Y."/>
            <person name="Peng L."/>
            <person name="Chen J."/>
            <person name="Song J."/>
            <person name="Weissenbacher-Lang C."/>
            <person name="Xu J."/>
            <person name="Upham N.S."/>
            <person name="Stajich J.E."/>
            <person name="Cuomo C.A."/>
            <person name="Cushion M.T."/>
            <person name="Kovacs J.A."/>
        </authorList>
    </citation>
    <scope>NUCLEOTIDE SEQUENCE [LARGE SCALE GENOMIC DNA]</scope>
    <source>
        <strain evidence="1 2">RABM</strain>
    </source>
</reference>
<gene>
    <name evidence="1" type="ORF">PORY_000883</name>
</gene>
<name>A0ACB7CG23_9ASCO</name>
<accession>A0ACB7CG23</accession>
<dbReference type="Proteomes" id="UP000768646">
    <property type="component" value="Unassembled WGS sequence"/>
</dbReference>
<evidence type="ECO:0000313" key="1">
    <source>
        <dbReference type="EMBL" id="KAG4305973.1"/>
    </source>
</evidence>
<sequence length="463" mass="54691">MITPSFSVKQDHNYIYIEIHAVFIRVIMLFKTQNIEIYVEENEFIFSAAPYYLRLCLPGKVVEDKFSKMSYDISEETVKVKVSKETPGMVFQDLDLLSTLLSKSKTSYNKKTTPLIEVLNQENTHQNKKDNTDVLTEKEDLNDPFSKDISFDWKFPQEIHEKTLHLQASYGFNNQYSNYIKSPSHAENDINEIDNPEQSTATSRTEERILKENMKFDEEHYIADYIEDNEIQECIKWESKEHATLRSLQKDTECTKEKNSFLEKITLTKEEQMEILKLPRRECIKPNIIDNLKSTYICILSLLFSYSYDVRTTQNEPTSESPWTIGKLSPVLSCLDMSFSTVKQIVIACTRRALAYPLYRHWELIQKCWNDVYCSLRLGKRWILKIFLQIRKLFEQGDTYYLYNKLFLDDYSVWIQTASDSVIRSLAHELRHLEIKKDETNWDLEKLETIANKLYLEQTTKNE</sequence>
<protein>
    <submittedName>
        <fullName evidence="1">Uncharacterized protein</fullName>
    </submittedName>
</protein>
<evidence type="ECO:0000313" key="2">
    <source>
        <dbReference type="Proteomes" id="UP000768646"/>
    </source>
</evidence>
<organism evidence="1 2">
    <name type="scientific">Pneumocystis oryctolagi</name>
    <dbReference type="NCBI Taxonomy" id="42067"/>
    <lineage>
        <taxon>Eukaryota</taxon>
        <taxon>Fungi</taxon>
        <taxon>Dikarya</taxon>
        <taxon>Ascomycota</taxon>
        <taxon>Taphrinomycotina</taxon>
        <taxon>Pneumocystomycetes</taxon>
        <taxon>Pneumocystaceae</taxon>
        <taxon>Pneumocystis</taxon>
    </lineage>
</organism>
<dbReference type="EMBL" id="JABTEG010000002">
    <property type="protein sequence ID" value="KAG4305973.1"/>
    <property type="molecule type" value="Genomic_DNA"/>
</dbReference>
<keyword evidence="2" id="KW-1185">Reference proteome</keyword>